<dbReference type="EC" id="5.3.1.24" evidence="3 9"/>
<dbReference type="PANTHER" id="PTHR42894">
    <property type="entry name" value="N-(5'-PHOSPHORIBOSYL)ANTHRANILATE ISOMERASE"/>
    <property type="match status" value="1"/>
</dbReference>
<keyword evidence="12" id="KW-1185">Reference proteome</keyword>
<evidence type="ECO:0000256" key="9">
    <source>
        <dbReference type="HAMAP-Rule" id="MF_00135"/>
    </source>
</evidence>
<keyword evidence="5 9" id="KW-0028">Amino-acid biosynthesis</keyword>
<sequence length="217" mass="25031">MKIKVCGMREPENILAIAQLPIDFIGFILYPNSPRFVGKKGLPQWLEKNDEELEGIARVGVFVNAEVDQILNAVHDFRLDYVQLHGDESPEYCRELQTYWTISSMRSAQIIKAFRVDESFNFTKTQAYERLCAYFLFDTKAKEYGGTGQRFDWSILEKYMGMTPYLLSGGIDLSMVDEIRKLNFKQLEGVDINSRFELEPGKKDVDKVEQFVKALKG</sequence>
<name>A0A2D0NJ91_FLAN2</name>
<gene>
    <name evidence="9" type="primary">trpF</name>
    <name evidence="11" type="ORF">CRP01_00930</name>
</gene>
<dbReference type="Gene3D" id="3.20.20.70">
    <property type="entry name" value="Aldolase class I"/>
    <property type="match status" value="1"/>
</dbReference>
<comment type="caution">
    <text evidence="11">The sequence shown here is derived from an EMBL/GenBank/DDBJ whole genome shotgun (WGS) entry which is preliminary data.</text>
</comment>
<evidence type="ECO:0000256" key="4">
    <source>
        <dbReference type="ARBA" id="ARBA00022272"/>
    </source>
</evidence>
<dbReference type="UniPathway" id="UPA00035">
    <property type="reaction ID" value="UER00042"/>
</dbReference>
<dbReference type="CDD" id="cd00405">
    <property type="entry name" value="PRAI"/>
    <property type="match status" value="1"/>
</dbReference>
<dbReference type="OrthoDB" id="9786954at2"/>
<evidence type="ECO:0000259" key="10">
    <source>
        <dbReference type="Pfam" id="PF00697"/>
    </source>
</evidence>
<dbReference type="InterPro" id="IPR001240">
    <property type="entry name" value="PRAI_dom"/>
</dbReference>
<dbReference type="InterPro" id="IPR013785">
    <property type="entry name" value="Aldolase_TIM"/>
</dbReference>
<dbReference type="PANTHER" id="PTHR42894:SF1">
    <property type="entry name" value="N-(5'-PHOSPHORIBOSYL)ANTHRANILATE ISOMERASE"/>
    <property type="match status" value="1"/>
</dbReference>
<evidence type="ECO:0000256" key="3">
    <source>
        <dbReference type="ARBA" id="ARBA00012572"/>
    </source>
</evidence>
<evidence type="ECO:0000256" key="5">
    <source>
        <dbReference type="ARBA" id="ARBA00022605"/>
    </source>
</evidence>
<comment type="catalytic activity">
    <reaction evidence="1 9">
        <text>N-(5-phospho-beta-D-ribosyl)anthranilate = 1-(2-carboxyphenylamino)-1-deoxy-D-ribulose 5-phosphate</text>
        <dbReference type="Rhea" id="RHEA:21540"/>
        <dbReference type="ChEBI" id="CHEBI:18277"/>
        <dbReference type="ChEBI" id="CHEBI:58613"/>
        <dbReference type="EC" id="5.3.1.24"/>
    </reaction>
</comment>
<evidence type="ECO:0000256" key="2">
    <source>
        <dbReference type="ARBA" id="ARBA00004664"/>
    </source>
</evidence>
<feature type="domain" description="N-(5'phosphoribosyl) anthranilate isomerase (PRAI)" evidence="10">
    <location>
        <begin position="4"/>
        <end position="213"/>
    </location>
</feature>
<dbReference type="Proteomes" id="UP000223913">
    <property type="component" value="Unassembled WGS sequence"/>
</dbReference>
<evidence type="ECO:0000256" key="8">
    <source>
        <dbReference type="ARBA" id="ARBA00023235"/>
    </source>
</evidence>
<proteinExistence type="inferred from homology"/>
<protein>
    <recommendedName>
        <fullName evidence="4 9">N-(5'-phosphoribosyl)anthranilate isomerase</fullName>
        <shortName evidence="9">PRAI</shortName>
        <ecNumber evidence="3 9">5.3.1.24</ecNumber>
    </recommendedName>
</protein>
<reference evidence="11 12" key="1">
    <citation type="submission" date="2017-10" db="EMBL/GenBank/DDBJ databases">
        <title>The draft genome sequence of Lewinella nigricans NBRC 102662.</title>
        <authorList>
            <person name="Wang K."/>
        </authorList>
    </citation>
    <scope>NUCLEOTIDE SEQUENCE [LARGE SCALE GENOMIC DNA]</scope>
    <source>
        <strain evidence="11 12">NBRC 102662</strain>
    </source>
</reference>
<evidence type="ECO:0000313" key="12">
    <source>
        <dbReference type="Proteomes" id="UP000223913"/>
    </source>
</evidence>
<dbReference type="Pfam" id="PF00697">
    <property type="entry name" value="PRAI"/>
    <property type="match status" value="1"/>
</dbReference>
<dbReference type="GO" id="GO:0000162">
    <property type="term" value="P:L-tryptophan biosynthetic process"/>
    <property type="evidence" value="ECO:0007669"/>
    <property type="project" value="UniProtKB-UniRule"/>
</dbReference>
<keyword evidence="7 9" id="KW-0057">Aromatic amino acid biosynthesis</keyword>
<dbReference type="SUPFAM" id="SSF51366">
    <property type="entry name" value="Ribulose-phoshate binding barrel"/>
    <property type="match status" value="1"/>
</dbReference>
<evidence type="ECO:0000256" key="7">
    <source>
        <dbReference type="ARBA" id="ARBA00023141"/>
    </source>
</evidence>
<keyword evidence="8 9" id="KW-0413">Isomerase</keyword>
<comment type="similarity">
    <text evidence="9">Belongs to the TrpF family.</text>
</comment>
<evidence type="ECO:0000256" key="6">
    <source>
        <dbReference type="ARBA" id="ARBA00022822"/>
    </source>
</evidence>
<comment type="pathway">
    <text evidence="2 9">Amino-acid biosynthesis; L-tryptophan biosynthesis; L-tryptophan from chorismate: step 3/5.</text>
</comment>
<dbReference type="HAMAP" id="MF_00135">
    <property type="entry name" value="PRAI"/>
    <property type="match status" value="1"/>
</dbReference>
<dbReference type="InterPro" id="IPR044643">
    <property type="entry name" value="TrpF_fam"/>
</dbReference>
<dbReference type="AlphaFoldDB" id="A0A2D0NJ91"/>
<dbReference type="GO" id="GO:0004640">
    <property type="term" value="F:phosphoribosylanthranilate isomerase activity"/>
    <property type="evidence" value="ECO:0007669"/>
    <property type="project" value="UniProtKB-UniRule"/>
</dbReference>
<keyword evidence="6 9" id="KW-0822">Tryptophan biosynthesis</keyword>
<dbReference type="RefSeq" id="WP_099148099.1">
    <property type="nucleotide sequence ID" value="NZ_PDUD01000001.1"/>
</dbReference>
<dbReference type="EMBL" id="PDUD01000001">
    <property type="protein sequence ID" value="PHN08508.1"/>
    <property type="molecule type" value="Genomic_DNA"/>
</dbReference>
<organism evidence="11 12">
    <name type="scientific">Flavilitoribacter nigricans (strain ATCC 23147 / DSM 23189 / NBRC 102662 / NCIMB 1420 / SS-2)</name>
    <name type="common">Lewinella nigricans</name>
    <dbReference type="NCBI Taxonomy" id="1122177"/>
    <lineage>
        <taxon>Bacteria</taxon>
        <taxon>Pseudomonadati</taxon>
        <taxon>Bacteroidota</taxon>
        <taxon>Saprospiria</taxon>
        <taxon>Saprospirales</taxon>
        <taxon>Lewinellaceae</taxon>
        <taxon>Flavilitoribacter</taxon>
    </lineage>
</organism>
<evidence type="ECO:0000313" key="11">
    <source>
        <dbReference type="EMBL" id="PHN08508.1"/>
    </source>
</evidence>
<accession>A0A2D0NJ91</accession>
<evidence type="ECO:0000256" key="1">
    <source>
        <dbReference type="ARBA" id="ARBA00001164"/>
    </source>
</evidence>
<dbReference type="InterPro" id="IPR011060">
    <property type="entry name" value="RibuloseP-bd_barrel"/>
</dbReference>